<keyword evidence="3" id="KW-1185">Reference proteome</keyword>
<gene>
    <name evidence="2" type="ORF">H5410_031168</name>
</gene>
<dbReference type="Proteomes" id="UP000824120">
    <property type="component" value="Chromosome 6"/>
</dbReference>
<dbReference type="EMBL" id="JACXVP010000006">
    <property type="protein sequence ID" value="KAG5599798.1"/>
    <property type="molecule type" value="Genomic_DNA"/>
</dbReference>
<protein>
    <submittedName>
        <fullName evidence="2">Uncharacterized protein</fullName>
    </submittedName>
</protein>
<feature type="compositionally biased region" description="Basic and acidic residues" evidence="1">
    <location>
        <begin position="83"/>
        <end position="95"/>
    </location>
</feature>
<reference evidence="2 3" key="1">
    <citation type="submission" date="2020-09" db="EMBL/GenBank/DDBJ databases">
        <title>De no assembly of potato wild relative species, Solanum commersonii.</title>
        <authorList>
            <person name="Cho K."/>
        </authorList>
    </citation>
    <scope>NUCLEOTIDE SEQUENCE [LARGE SCALE GENOMIC DNA]</scope>
    <source>
        <strain evidence="2">LZ3.2</strain>
        <tissue evidence="2">Leaf</tissue>
    </source>
</reference>
<evidence type="ECO:0000256" key="1">
    <source>
        <dbReference type="SAM" id="MobiDB-lite"/>
    </source>
</evidence>
<comment type="caution">
    <text evidence="2">The sequence shown here is derived from an EMBL/GenBank/DDBJ whole genome shotgun (WGS) entry which is preliminary data.</text>
</comment>
<feature type="region of interest" description="Disordered" evidence="1">
    <location>
        <begin position="74"/>
        <end position="95"/>
    </location>
</feature>
<evidence type="ECO:0000313" key="3">
    <source>
        <dbReference type="Proteomes" id="UP000824120"/>
    </source>
</evidence>
<dbReference type="OrthoDB" id="1304512at2759"/>
<dbReference type="AlphaFoldDB" id="A0A9J5YLH8"/>
<sequence length="95" mass="10954">MEKWPIKFDSTTKFTLSTSVESNGTVSSKQDSAITYEWRAGVEALANVMMNFDMMMIEEYNELVVALDKHEYRPNQRSMSLTKNRESPPTRPSIE</sequence>
<evidence type="ECO:0000313" key="2">
    <source>
        <dbReference type="EMBL" id="KAG5599798.1"/>
    </source>
</evidence>
<proteinExistence type="predicted"/>
<accession>A0A9J5YLH8</accession>
<organism evidence="2 3">
    <name type="scientific">Solanum commersonii</name>
    <name type="common">Commerson's wild potato</name>
    <name type="synonym">Commerson's nightshade</name>
    <dbReference type="NCBI Taxonomy" id="4109"/>
    <lineage>
        <taxon>Eukaryota</taxon>
        <taxon>Viridiplantae</taxon>
        <taxon>Streptophyta</taxon>
        <taxon>Embryophyta</taxon>
        <taxon>Tracheophyta</taxon>
        <taxon>Spermatophyta</taxon>
        <taxon>Magnoliopsida</taxon>
        <taxon>eudicotyledons</taxon>
        <taxon>Gunneridae</taxon>
        <taxon>Pentapetalae</taxon>
        <taxon>asterids</taxon>
        <taxon>lamiids</taxon>
        <taxon>Solanales</taxon>
        <taxon>Solanaceae</taxon>
        <taxon>Solanoideae</taxon>
        <taxon>Solaneae</taxon>
        <taxon>Solanum</taxon>
    </lineage>
</organism>
<name>A0A9J5YLH8_SOLCO</name>